<feature type="domain" description="Inner membrane protein YqiJ N-terminal" evidence="3">
    <location>
        <begin position="12"/>
        <end position="137"/>
    </location>
</feature>
<dbReference type="RefSeq" id="WP_379956347.1">
    <property type="nucleotide sequence ID" value="NZ_JAUYVI010000004.1"/>
</dbReference>
<keyword evidence="1" id="KW-0472">Membrane</keyword>
<feature type="transmembrane region" description="Helical" evidence="1">
    <location>
        <begin position="88"/>
        <end position="109"/>
    </location>
</feature>
<evidence type="ECO:0000259" key="2">
    <source>
        <dbReference type="Pfam" id="PF07290"/>
    </source>
</evidence>
<evidence type="ECO:0000256" key="1">
    <source>
        <dbReference type="SAM" id="Phobius"/>
    </source>
</evidence>
<dbReference type="Gene3D" id="2.40.50.140">
    <property type="entry name" value="Nucleic acid-binding proteins"/>
    <property type="match status" value="1"/>
</dbReference>
<keyword evidence="5" id="KW-1185">Reference proteome</keyword>
<feature type="domain" description="Inner membrane protein YqiJ OB-fold" evidence="2">
    <location>
        <begin position="160"/>
        <end position="215"/>
    </location>
</feature>
<protein>
    <submittedName>
        <fullName evidence="4">DUF1449 family protein</fullName>
    </submittedName>
</protein>
<dbReference type="Pfam" id="PF21001">
    <property type="entry name" value="YqiJ_N"/>
    <property type="match status" value="1"/>
</dbReference>
<dbReference type="InterPro" id="IPR048376">
    <property type="entry name" value="YqiJ_N"/>
</dbReference>
<reference evidence="5" key="1">
    <citation type="submission" date="2023-08" db="EMBL/GenBank/DDBJ databases">
        <title>Rhodospirillaceae gen. nov., a novel taxon isolated from the Yangtze River Yuezi River estuary sludge.</title>
        <authorList>
            <person name="Ruan L."/>
        </authorList>
    </citation>
    <scope>NUCLEOTIDE SEQUENCE [LARGE SCALE GENOMIC DNA]</scope>
    <source>
        <strain evidence="5">R-7</strain>
    </source>
</reference>
<evidence type="ECO:0000259" key="3">
    <source>
        <dbReference type="Pfam" id="PF21001"/>
    </source>
</evidence>
<gene>
    <name evidence="4" type="ORF">Q8A70_14370</name>
</gene>
<dbReference type="Proteomes" id="UP001230156">
    <property type="component" value="Unassembled WGS sequence"/>
</dbReference>
<accession>A0ABU0YMA9</accession>
<evidence type="ECO:0000313" key="5">
    <source>
        <dbReference type="Proteomes" id="UP001230156"/>
    </source>
</evidence>
<proteinExistence type="predicted"/>
<feature type="transmembrane region" description="Helical" evidence="1">
    <location>
        <begin position="12"/>
        <end position="34"/>
    </location>
</feature>
<keyword evidence="1" id="KW-0812">Transmembrane</keyword>
<comment type="caution">
    <text evidence="4">The sequence shown here is derived from an EMBL/GenBank/DDBJ whole genome shotgun (WGS) entry which is preliminary data.</text>
</comment>
<evidence type="ECO:0000313" key="4">
    <source>
        <dbReference type="EMBL" id="MDQ7248866.1"/>
    </source>
</evidence>
<keyword evidence="1" id="KW-1133">Transmembrane helix</keyword>
<dbReference type="Pfam" id="PF07290">
    <property type="entry name" value="YqiJ_OB"/>
    <property type="match status" value="1"/>
</dbReference>
<feature type="transmembrane region" description="Helical" evidence="1">
    <location>
        <begin position="115"/>
        <end position="133"/>
    </location>
</feature>
<name>A0ABU0YMA9_9PROT</name>
<dbReference type="InterPro" id="IPR012340">
    <property type="entry name" value="NA-bd_OB-fold"/>
</dbReference>
<dbReference type="InterPro" id="IPR010840">
    <property type="entry name" value="YqiJ_OB"/>
</dbReference>
<dbReference type="EMBL" id="JAUYVI010000004">
    <property type="protein sequence ID" value="MDQ7248866.1"/>
    <property type="molecule type" value="Genomic_DNA"/>
</dbReference>
<organism evidence="4 5">
    <name type="scientific">Dongia sedimenti</name>
    <dbReference type="NCBI Taxonomy" id="3064282"/>
    <lineage>
        <taxon>Bacteria</taxon>
        <taxon>Pseudomonadati</taxon>
        <taxon>Pseudomonadota</taxon>
        <taxon>Alphaproteobacteria</taxon>
        <taxon>Rhodospirillales</taxon>
        <taxon>Dongiaceae</taxon>
        <taxon>Dongia</taxon>
    </lineage>
</organism>
<sequence>MFSFLTEAGFQPFSIAGLVLVGLCVVEAVSLTLGHSLSGAVDSMLGLDHPDADVHADVAHGSVLDLHAETPAGNLFGSFYDWLNAGRVPLLILLMAGLGAFAVVGFAIQIVAMHVAAPLPTVVAALLAFLGVIPTTRTVSRVLATFLPRDETYAVDEEALIGRTGVVTLGPVEAGSAGRAKVMDAHGNAHFPRVKAAREGLTIAQGTAVLVVDRVAGTLTVVPAEERLLEKSL</sequence>